<evidence type="ECO:0000259" key="1">
    <source>
        <dbReference type="PROSITE" id="PS51085"/>
    </source>
</evidence>
<comment type="caution">
    <text evidence="3">The sequence shown here is derived from an EMBL/GenBank/DDBJ whole genome shotgun (WGS) entry which is preliminary data.</text>
</comment>
<dbReference type="Pfam" id="PF00175">
    <property type="entry name" value="NAD_binding_1"/>
    <property type="match status" value="1"/>
</dbReference>
<dbReference type="InterPro" id="IPR017938">
    <property type="entry name" value="Riboflavin_synthase-like_b-brl"/>
</dbReference>
<dbReference type="EMBL" id="JBJGWJ010000002">
    <property type="protein sequence ID" value="MFK8292863.1"/>
    <property type="molecule type" value="Genomic_DNA"/>
</dbReference>
<feature type="domain" description="FAD-binding FR-type" evidence="2">
    <location>
        <begin position="97"/>
        <end position="196"/>
    </location>
</feature>
<dbReference type="InterPro" id="IPR039261">
    <property type="entry name" value="FNR_nucleotide-bd"/>
</dbReference>
<gene>
    <name evidence="3" type="ORF">ACI76L_03605</name>
</gene>
<sequence length="328" mass="37530">MNYKVRLKNNKEFSCESSKTILEAALEQGIALEYSCLSARCRSCVVKVIEGKCENIKDDIVLLEEEKKQGFVLSCNAMPCSDLQLDVKDLGVQLFKKQIVPAKINLISILSPDIVRVELRLPPTASFKFIPGQFVNIIRGGEKRSYSLANVPNIENRLEFLIRNYEGGLFSKYWFEEAKQNDLLRIEGPLGTFFYRDNPDCKHIVLLATGTGIAPIQSLLTQFTRQPDLVKNKEVWLFWGGRKREDLFLEIAFDNDNFRYIPVLSREENWNGEKGYVQDIASKQNIDWSRTQVYACGSPLMIDTSKRILIEKGLQENLFFADSFVSTN</sequence>
<name>A0ABW8Q938_9FLAO</name>
<dbReference type="SUPFAM" id="SSF63380">
    <property type="entry name" value="Riboflavin synthase domain-like"/>
    <property type="match status" value="1"/>
</dbReference>
<dbReference type="Pfam" id="PF00970">
    <property type="entry name" value="FAD_binding_6"/>
    <property type="match status" value="1"/>
</dbReference>
<dbReference type="Gene3D" id="3.40.50.80">
    <property type="entry name" value="Nucleotide-binding domain of ferredoxin-NADP reductase (FNR) module"/>
    <property type="match status" value="1"/>
</dbReference>
<dbReference type="InterPro" id="IPR036010">
    <property type="entry name" value="2Fe-2S_ferredoxin-like_sf"/>
</dbReference>
<organism evidence="3 4">
    <name type="scientific">Capnocytophaga stomatis</name>
    <dbReference type="NCBI Taxonomy" id="1848904"/>
    <lineage>
        <taxon>Bacteria</taxon>
        <taxon>Pseudomonadati</taxon>
        <taxon>Bacteroidota</taxon>
        <taxon>Flavobacteriia</taxon>
        <taxon>Flavobacteriales</taxon>
        <taxon>Flavobacteriaceae</taxon>
        <taxon>Capnocytophaga</taxon>
    </lineage>
</organism>
<dbReference type="Pfam" id="PF00111">
    <property type="entry name" value="Fer2"/>
    <property type="match status" value="1"/>
</dbReference>
<proteinExistence type="predicted"/>
<dbReference type="PRINTS" id="PR00371">
    <property type="entry name" value="FPNCR"/>
</dbReference>
<dbReference type="Gene3D" id="3.10.20.30">
    <property type="match status" value="1"/>
</dbReference>
<dbReference type="SUPFAM" id="SSF52343">
    <property type="entry name" value="Ferredoxin reductase-like, C-terminal NADP-linked domain"/>
    <property type="match status" value="1"/>
</dbReference>
<dbReference type="RefSeq" id="WP_203967035.1">
    <property type="nucleotide sequence ID" value="NZ_BOPJ01000007.1"/>
</dbReference>
<protein>
    <submittedName>
        <fullName evidence="3">FAD-binding oxidoreductase</fullName>
    </submittedName>
</protein>
<dbReference type="PRINTS" id="PR00410">
    <property type="entry name" value="PHEHYDRXLASE"/>
</dbReference>
<evidence type="ECO:0000259" key="2">
    <source>
        <dbReference type="PROSITE" id="PS51384"/>
    </source>
</evidence>
<dbReference type="Proteomes" id="UP001622370">
    <property type="component" value="Unassembled WGS sequence"/>
</dbReference>
<dbReference type="PANTHER" id="PTHR47354:SF5">
    <property type="entry name" value="PROTEIN RFBI"/>
    <property type="match status" value="1"/>
</dbReference>
<dbReference type="InterPro" id="IPR017927">
    <property type="entry name" value="FAD-bd_FR_type"/>
</dbReference>
<dbReference type="InterPro" id="IPR050415">
    <property type="entry name" value="MRET"/>
</dbReference>
<feature type="domain" description="2Fe-2S ferredoxin-type" evidence="1">
    <location>
        <begin position="3"/>
        <end position="91"/>
    </location>
</feature>
<accession>A0ABW8Q938</accession>
<dbReference type="Gene3D" id="2.40.30.10">
    <property type="entry name" value="Translation factors"/>
    <property type="match status" value="1"/>
</dbReference>
<dbReference type="InterPro" id="IPR008333">
    <property type="entry name" value="Cbr1-like_FAD-bd_dom"/>
</dbReference>
<dbReference type="SUPFAM" id="SSF54292">
    <property type="entry name" value="2Fe-2S ferredoxin-like"/>
    <property type="match status" value="1"/>
</dbReference>
<reference evidence="3 4" key="1">
    <citation type="journal article" date="2016" name="Sci. Rep.">
        <title>Whole genome sequencing identifies a novel species of the genus Capnocytophaga isolated from dog and cat bite wounds in humans.</title>
        <authorList>
            <person name="Zangenah S."/>
            <person name="Abbasi N."/>
            <person name="Andersson A.F."/>
            <person name="Bergman P."/>
        </authorList>
    </citation>
    <scope>NUCLEOTIDE SEQUENCE [LARGE SCALE GENOMIC DNA]</scope>
    <source>
        <strain evidence="3 4">W5</strain>
    </source>
</reference>
<dbReference type="InterPro" id="IPR001041">
    <property type="entry name" value="2Fe-2S_ferredoxin-type"/>
</dbReference>
<dbReference type="PROSITE" id="PS51085">
    <property type="entry name" value="2FE2S_FER_2"/>
    <property type="match status" value="1"/>
</dbReference>
<dbReference type="PROSITE" id="PS51384">
    <property type="entry name" value="FAD_FR"/>
    <property type="match status" value="1"/>
</dbReference>
<keyword evidence="4" id="KW-1185">Reference proteome</keyword>
<dbReference type="PANTHER" id="PTHR47354">
    <property type="entry name" value="NADH OXIDOREDUCTASE HCR"/>
    <property type="match status" value="1"/>
</dbReference>
<dbReference type="InterPro" id="IPR001709">
    <property type="entry name" value="Flavoprot_Pyr_Nucl_cyt_Rdtase"/>
</dbReference>
<dbReference type="CDD" id="cd06189">
    <property type="entry name" value="flavin_oxioreductase"/>
    <property type="match status" value="1"/>
</dbReference>
<dbReference type="CDD" id="cd00207">
    <property type="entry name" value="fer2"/>
    <property type="match status" value="1"/>
</dbReference>
<evidence type="ECO:0000313" key="3">
    <source>
        <dbReference type="EMBL" id="MFK8292863.1"/>
    </source>
</evidence>
<evidence type="ECO:0000313" key="4">
    <source>
        <dbReference type="Proteomes" id="UP001622370"/>
    </source>
</evidence>
<dbReference type="InterPro" id="IPR001433">
    <property type="entry name" value="OxRdtase_FAD/NAD-bd"/>
</dbReference>
<dbReference type="InterPro" id="IPR012675">
    <property type="entry name" value="Beta-grasp_dom_sf"/>
</dbReference>